<dbReference type="SMART" id="SM00382">
    <property type="entry name" value="AAA"/>
    <property type="match status" value="1"/>
</dbReference>
<evidence type="ECO:0000259" key="7">
    <source>
        <dbReference type="PROSITE" id="PS50045"/>
    </source>
</evidence>
<dbReference type="NCBIfam" id="TIGR00229">
    <property type="entry name" value="sensory_box"/>
    <property type="match status" value="1"/>
</dbReference>
<dbReference type="PROSITE" id="PS00688">
    <property type="entry name" value="SIGMA54_INTERACT_3"/>
    <property type="match status" value="1"/>
</dbReference>
<dbReference type="Pfam" id="PF00989">
    <property type="entry name" value="PAS"/>
    <property type="match status" value="1"/>
</dbReference>
<reference evidence="10 11" key="1">
    <citation type="submission" date="2023-04" db="EMBL/GenBank/DDBJ databases">
        <title>Genome sequence of Halobacillus naozhouensis KACC 21980.</title>
        <authorList>
            <person name="Kim S."/>
            <person name="Heo J."/>
            <person name="Kwon S.-W."/>
        </authorList>
    </citation>
    <scope>NUCLEOTIDE SEQUENCE [LARGE SCALE GENOMIC DNA]</scope>
    <source>
        <strain evidence="10 11">KCTC 13234</strain>
    </source>
</reference>
<dbReference type="InterPro" id="IPR002197">
    <property type="entry name" value="HTH_Fis"/>
</dbReference>
<keyword evidence="3" id="KW-0805">Transcription regulation</keyword>
<dbReference type="InterPro" id="IPR025662">
    <property type="entry name" value="Sigma_54_int_dom_ATP-bd_1"/>
</dbReference>
<dbReference type="PROSITE" id="PS50112">
    <property type="entry name" value="PAS"/>
    <property type="match status" value="1"/>
</dbReference>
<dbReference type="PRINTS" id="PR01590">
    <property type="entry name" value="HTHFIS"/>
</dbReference>
<evidence type="ECO:0000259" key="8">
    <source>
        <dbReference type="PROSITE" id="PS50112"/>
    </source>
</evidence>
<keyword evidence="5" id="KW-0804">Transcription</keyword>
<dbReference type="PROSITE" id="PS00676">
    <property type="entry name" value="SIGMA54_INTERACT_2"/>
    <property type="match status" value="1"/>
</dbReference>
<keyword evidence="4" id="KW-0238">DNA-binding</keyword>
<dbReference type="InterPro" id="IPR046342">
    <property type="entry name" value="CBS_dom_sf"/>
</dbReference>
<dbReference type="PROSITE" id="PS50045">
    <property type="entry name" value="SIGMA54_INTERACT_4"/>
    <property type="match status" value="1"/>
</dbReference>
<dbReference type="InterPro" id="IPR000014">
    <property type="entry name" value="PAS"/>
</dbReference>
<dbReference type="Pfam" id="PF00571">
    <property type="entry name" value="CBS"/>
    <property type="match status" value="2"/>
</dbReference>
<dbReference type="Gene3D" id="1.10.8.60">
    <property type="match status" value="1"/>
</dbReference>
<dbReference type="InterPro" id="IPR025944">
    <property type="entry name" value="Sigma_54_int_dom_CS"/>
</dbReference>
<sequence>MTQEFIRSSERTVQKEEMFKIKRWMVQNHSYIEIDQTIREAAHLLDHLDVDYIPVLSEGMKPVGVVTEKAMLTSLLRGEGEKSVITTISKKNFAIVRSDDSLLDMYTLPFNYFTVVDDQNRLVGMVSGTEILKGLSWHAKEIHQSEHSAETLNVILESAYEGVVVVDGGGVIREFNEAYSRFTGIDQKGAIGRHVQQVIDNTNLHNTVKTGIPERGAVQYIQGQAMIVHRIPIWKNDRVVGAIGMLIFEGVTELYRIYERFQENMIQHTAEQTTLPTRGKQNNKVTLDQIIGVSPSTSNTKRMARKVAKTTVTVLITGESGTGKEMYAKGIHHLSPFSEGPFISVNCGGIPEHLFESELFGYEEGAFTGARKGGKPGKFDLAQNGTLFLDEIGEMPLMMQTKLLRVLQDKEFEPVGGLRKVQMDTRIITATNRNLEKMVEAGEFREDLFYRLNVIELPVAPLRQRTEDIPQMISHYLYVICNKYQVAVKTMTSEAVAACLHYGWPGNIRELVNTIEKLVVMVDGDTIDRFDLPASVINKEGNEQSNGKMMIISDVKTLEHEKEKELIQRVLKDTKGNKSKAADELGIHRTTLYQKIKKYRLSD</sequence>
<organism evidence="10 11">
    <name type="scientific">Halobacillus naozhouensis</name>
    <dbReference type="NCBI Taxonomy" id="554880"/>
    <lineage>
        <taxon>Bacteria</taxon>
        <taxon>Bacillati</taxon>
        <taxon>Bacillota</taxon>
        <taxon>Bacilli</taxon>
        <taxon>Bacillales</taxon>
        <taxon>Bacillaceae</taxon>
        <taxon>Halobacillus</taxon>
    </lineage>
</organism>
<evidence type="ECO:0000256" key="3">
    <source>
        <dbReference type="ARBA" id="ARBA00023015"/>
    </source>
</evidence>
<dbReference type="CDD" id="cd02205">
    <property type="entry name" value="CBS_pair_SF"/>
    <property type="match status" value="1"/>
</dbReference>
<evidence type="ECO:0000256" key="2">
    <source>
        <dbReference type="ARBA" id="ARBA00022840"/>
    </source>
</evidence>
<dbReference type="SMART" id="SM00091">
    <property type="entry name" value="PAS"/>
    <property type="match status" value="1"/>
</dbReference>
<dbReference type="SUPFAM" id="SSF46689">
    <property type="entry name" value="Homeodomain-like"/>
    <property type="match status" value="1"/>
</dbReference>
<dbReference type="InterPro" id="IPR000644">
    <property type="entry name" value="CBS_dom"/>
</dbReference>
<dbReference type="InterPro" id="IPR058031">
    <property type="entry name" value="AAA_lid_NorR"/>
</dbReference>
<dbReference type="EMBL" id="CP121671">
    <property type="protein sequence ID" value="WFT74046.1"/>
    <property type="molecule type" value="Genomic_DNA"/>
</dbReference>
<keyword evidence="11" id="KW-1185">Reference proteome</keyword>
<dbReference type="Pfam" id="PF02954">
    <property type="entry name" value="HTH_8"/>
    <property type="match status" value="1"/>
</dbReference>
<dbReference type="InterPro" id="IPR025943">
    <property type="entry name" value="Sigma_54_int_dom_ATP-bd_2"/>
</dbReference>
<dbReference type="Gene3D" id="3.40.50.300">
    <property type="entry name" value="P-loop containing nucleotide triphosphate hydrolases"/>
    <property type="match status" value="1"/>
</dbReference>
<evidence type="ECO:0000259" key="9">
    <source>
        <dbReference type="PROSITE" id="PS51371"/>
    </source>
</evidence>
<dbReference type="PROSITE" id="PS51371">
    <property type="entry name" value="CBS"/>
    <property type="match status" value="1"/>
</dbReference>
<feature type="domain" description="CBS" evidence="9">
    <location>
        <begin position="25"/>
        <end position="81"/>
    </location>
</feature>
<dbReference type="Proteomes" id="UP001221597">
    <property type="component" value="Chromosome"/>
</dbReference>
<keyword evidence="6" id="KW-0129">CBS domain</keyword>
<dbReference type="Pfam" id="PF00158">
    <property type="entry name" value="Sigma54_activat"/>
    <property type="match status" value="1"/>
</dbReference>
<evidence type="ECO:0000313" key="11">
    <source>
        <dbReference type="Proteomes" id="UP001221597"/>
    </source>
</evidence>
<dbReference type="PROSITE" id="PS00675">
    <property type="entry name" value="SIGMA54_INTERACT_1"/>
    <property type="match status" value="1"/>
</dbReference>
<dbReference type="Gene3D" id="1.10.10.60">
    <property type="entry name" value="Homeodomain-like"/>
    <property type="match status" value="1"/>
</dbReference>
<evidence type="ECO:0000313" key="10">
    <source>
        <dbReference type="EMBL" id="WFT74046.1"/>
    </source>
</evidence>
<keyword evidence="1" id="KW-0547">Nucleotide-binding</keyword>
<dbReference type="InterPro" id="IPR003593">
    <property type="entry name" value="AAA+_ATPase"/>
</dbReference>
<evidence type="ECO:0000256" key="1">
    <source>
        <dbReference type="ARBA" id="ARBA00022741"/>
    </source>
</evidence>
<proteinExistence type="predicted"/>
<dbReference type="InterPro" id="IPR027417">
    <property type="entry name" value="P-loop_NTPase"/>
</dbReference>
<dbReference type="RefSeq" id="WP_283076050.1">
    <property type="nucleotide sequence ID" value="NZ_CP121671.1"/>
</dbReference>
<dbReference type="InterPro" id="IPR002078">
    <property type="entry name" value="Sigma_54_int"/>
</dbReference>
<keyword evidence="2" id="KW-0067">ATP-binding</keyword>
<accession>A0ABY8IZJ3</accession>
<dbReference type="InterPro" id="IPR013767">
    <property type="entry name" value="PAS_fold"/>
</dbReference>
<dbReference type="CDD" id="cd00009">
    <property type="entry name" value="AAA"/>
    <property type="match status" value="1"/>
</dbReference>
<feature type="domain" description="PAS" evidence="8">
    <location>
        <begin position="148"/>
        <end position="193"/>
    </location>
</feature>
<dbReference type="InterPro" id="IPR035965">
    <property type="entry name" value="PAS-like_dom_sf"/>
</dbReference>
<evidence type="ECO:0000256" key="5">
    <source>
        <dbReference type="ARBA" id="ARBA00023163"/>
    </source>
</evidence>
<dbReference type="SUPFAM" id="SSF55785">
    <property type="entry name" value="PYP-like sensor domain (PAS domain)"/>
    <property type="match status" value="1"/>
</dbReference>
<feature type="domain" description="Sigma-54 factor interaction" evidence="7">
    <location>
        <begin position="290"/>
        <end position="520"/>
    </location>
</feature>
<dbReference type="PANTHER" id="PTHR32071:SF57">
    <property type="entry name" value="C4-DICARBOXYLATE TRANSPORT TRANSCRIPTIONAL REGULATORY PROTEIN DCTD"/>
    <property type="match status" value="1"/>
</dbReference>
<dbReference type="SUPFAM" id="SSF52540">
    <property type="entry name" value="P-loop containing nucleoside triphosphate hydrolases"/>
    <property type="match status" value="1"/>
</dbReference>
<dbReference type="SMART" id="SM00116">
    <property type="entry name" value="CBS"/>
    <property type="match status" value="2"/>
</dbReference>
<dbReference type="Gene3D" id="3.30.450.20">
    <property type="entry name" value="PAS domain"/>
    <property type="match status" value="1"/>
</dbReference>
<dbReference type="InterPro" id="IPR009057">
    <property type="entry name" value="Homeodomain-like_sf"/>
</dbReference>
<dbReference type="Pfam" id="PF25601">
    <property type="entry name" value="AAA_lid_14"/>
    <property type="match status" value="1"/>
</dbReference>
<dbReference type="PANTHER" id="PTHR32071">
    <property type="entry name" value="TRANSCRIPTIONAL REGULATORY PROTEIN"/>
    <property type="match status" value="1"/>
</dbReference>
<name>A0ABY8IZJ3_9BACI</name>
<protein>
    <submittedName>
        <fullName evidence="10">Sigma 54-interacting transcriptional regulator</fullName>
    </submittedName>
</protein>
<dbReference type="SUPFAM" id="SSF54631">
    <property type="entry name" value="CBS-domain pair"/>
    <property type="match status" value="1"/>
</dbReference>
<evidence type="ECO:0000256" key="6">
    <source>
        <dbReference type="PROSITE-ProRule" id="PRU00703"/>
    </source>
</evidence>
<dbReference type="Gene3D" id="3.10.580.10">
    <property type="entry name" value="CBS-domain"/>
    <property type="match status" value="1"/>
</dbReference>
<evidence type="ECO:0000256" key="4">
    <source>
        <dbReference type="ARBA" id="ARBA00023125"/>
    </source>
</evidence>
<gene>
    <name evidence="10" type="ORF">P9989_16970</name>
</gene>